<evidence type="ECO:0000313" key="3">
    <source>
        <dbReference type="Proteomes" id="UP000431913"/>
    </source>
</evidence>
<evidence type="ECO:0000313" key="2">
    <source>
        <dbReference type="EMBL" id="MTS52940.1"/>
    </source>
</evidence>
<dbReference type="AlphaFoldDB" id="A0A6I2U7X9"/>
<dbReference type="Proteomes" id="UP000449193">
    <property type="component" value="Unassembled WGS sequence"/>
</dbReference>
<dbReference type="Gene3D" id="3.20.20.510">
    <property type="entry name" value="Uncharacterised protein PF12979, DUF3863"/>
    <property type="match status" value="1"/>
</dbReference>
<organism evidence="1 3">
    <name type="scientific">Ruthenibacterium lactatiformans</name>
    <dbReference type="NCBI Taxonomy" id="1550024"/>
    <lineage>
        <taxon>Bacteria</taxon>
        <taxon>Bacillati</taxon>
        <taxon>Bacillota</taxon>
        <taxon>Clostridia</taxon>
        <taxon>Eubacteriales</taxon>
        <taxon>Oscillospiraceae</taxon>
        <taxon>Ruthenibacterium</taxon>
    </lineage>
</organism>
<accession>A0A6I2U7X9</accession>
<dbReference type="EMBL" id="WMZR01000027">
    <property type="protein sequence ID" value="MTS52940.1"/>
    <property type="molecule type" value="Genomic_DNA"/>
</dbReference>
<proteinExistence type="predicted"/>
<comment type="caution">
    <text evidence="1">The sequence shown here is derived from an EMBL/GenBank/DDBJ whole genome shotgun (WGS) entry which is preliminary data.</text>
</comment>
<reference evidence="1 3" key="2">
    <citation type="submission" date="2019-08" db="EMBL/GenBank/DDBJ databases">
        <title>In-depth cultivation of the pig gut microbiome towards novel bacterial diversity and tailored functional studies.</title>
        <authorList>
            <person name="Wylensek D."/>
            <person name="Hitch T.C.A."/>
            <person name="Clavel T."/>
        </authorList>
    </citation>
    <scope>NUCLEOTIDE SEQUENCE [LARGE SCALE GENOMIC DNA]</scope>
    <source>
        <strain evidence="1 3">WCA3-601-WT-6J</strain>
    </source>
</reference>
<reference evidence="2 4" key="1">
    <citation type="journal article" date="2019" name="Nat. Med.">
        <title>A library of human gut bacterial isolates paired with longitudinal multiomics data enables mechanistic microbiome research.</title>
        <authorList>
            <person name="Poyet M."/>
            <person name="Groussin M."/>
            <person name="Gibbons S.M."/>
            <person name="Avila-Pacheco J."/>
            <person name="Jiang X."/>
            <person name="Kearney S.M."/>
            <person name="Perrotta A.R."/>
            <person name="Berdy B."/>
            <person name="Zhao S."/>
            <person name="Lieberman T.D."/>
            <person name="Swanson P.K."/>
            <person name="Smith M."/>
            <person name="Roesemann S."/>
            <person name="Alexander J.E."/>
            <person name="Rich S.A."/>
            <person name="Livny J."/>
            <person name="Vlamakis H."/>
            <person name="Clish C."/>
            <person name="Bullock K."/>
            <person name="Deik A."/>
            <person name="Scott J."/>
            <person name="Pierce K.A."/>
            <person name="Xavier R.J."/>
            <person name="Alm E.J."/>
        </authorList>
    </citation>
    <scope>NUCLEOTIDE SEQUENCE [LARGE SCALE GENOMIC DNA]</scope>
    <source>
        <strain evidence="2 4">BIOML-A7</strain>
    </source>
</reference>
<dbReference type="EMBL" id="VUNJ01000019">
    <property type="protein sequence ID" value="MST93106.1"/>
    <property type="molecule type" value="Genomic_DNA"/>
</dbReference>
<evidence type="ECO:0000313" key="1">
    <source>
        <dbReference type="EMBL" id="MST93106.1"/>
    </source>
</evidence>
<protein>
    <submittedName>
        <fullName evidence="1">Uncharacterized protein</fullName>
    </submittedName>
</protein>
<dbReference type="Proteomes" id="UP000431913">
    <property type="component" value="Unassembled WGS sequence"/>
</dbReference>
<name>A0A6I2U7X9_9FIRM</name>
<sequence length="583" mass="65907">MILNLIHRPATGRLRSMFDLQQQMAHSLGLKVTVLIPYDTMFEPDIVQGLLEDHSRYGDELGIWFGEIATDRMNEVFECREPFLWLHTQENKRRIIDTVLHKFSAVFGCAPRAVGSYHLDAESMRLLHETCPEVQTCIAGCFEEGVKVFHGCNNSWYLFNEGMPWGPWYPAQNNTLRPATDEDEWSGMVAVPHLCRDLALSYEGRNDFFATHPANVQRAMANEGSSAPYVFNLVDLYRYQERFNHGFSYINVFVGPNWLSGSPNIQDTDAETQKLYYDYLSYFVKLRQEGALQDMTMSEFALWYKRNVPVGAAQIYDAKEILYGGGKEYFWSISPQMRLTLDLCQGGSIGDLRPFVSQIPRCTGADTSVGVMGSNPYLIHSQYRTGNAHHYSDGSRTTLLVGCGNETLDLANTPLRLEKIQRRDDAIFLQLSSARLSFSNGISAEIQTSYEISGANLRIHRTLHTVSDAAQRLRLTEYVKGCWGVTEYPESLKGVILTVQNVQGKKDSLEFSYLGRTRQFAEATSAAVYIPTLQTELALTTDLPCAASIVEGYLFNPYYTLSVSRELEQGEEITTCLSIHKQL</sequence>
<gene>
    <name evidence="1" type="ORF">FYJ76_14405</name>
    <name evidence="2" type="ORF">GMD52_15565</name>
</gene>
<evidence type="ECO:0000313" key="4">
    <source>
        <dbReference type="Proteomes" id="UP000449193"/>
    </source>
</evidence>
<dbReference type="RefSeq" id="WP_009324207.1">
    <property type="nucleotide sequence ID" value="NZ_JBKWPM010000036.1"/>
</dbReference>